<accession>A0ABM7VN33</accession>
<evidence type="ECO:0008006" key="3">
    <source>
        <dbReference type="Google" id="ProtNLM"/>
    </source>
</evidence>
<gene>
    <name evidence="1" type="ORF">PEPS_46990</name>
</gene>
<evidence type="ECO:0000313" key="2">
    <source>
        <dbReference type="Proteomes" id="UP001354989"/>
    </source>
</evidence>
<name>A0ABM7VN33_9BACT</name>
<reference evidence="1 2" key="1">
    <citation type="submission" date="2021-12" db="EMBL/GenBank/DDBJ databases">
        <title>Genome sequencing of bacteria with rrn-lacking chromosome and rrn-plasmid.</title>
        <authorList>
            <person name="Anda M."/>
            <person name="Iwasaki W."/>
        </authorList>
    </citation>
    <scope>NUCLEOTIDE SEQUENCE [LARGE SCALE GENOMIC DNA]</scope>
    <source>
        <strain evidence="1 2">NBRC 101262</strain>
        <plasmid evidence="1 2">pPP9</plasmid>
    </source>
</reference>
<dbReference type="EMBL" id="AP025301">
    <property type="protein sequence ID" value="BDD02419.1"/>
    <property type="molecule type" value="Genomic_DNA"/>
</dbReference>
<organism evidence="1 2">
    <name type="scientific">Persicobacter psychrovividus</name>
    <dbReference type="NCBI Taxonomy" id="387638"/>
    <lineage>
        <taxon>Bacteria</taxon>
        <taxon>Pseudomonadati</taxon>
        <taxon>Bacteroidota</taxon>
        <taxon>Cytophagia</taxon>
        <taxon>Cytophagales</taxon>
        <taxon>Persicobacteraceae</taxon>
        <taxon>Persicobacter</taxon>
    </lineage>
</organism>
<keyword evidence="2" id="KW-1185">Reference proteome</keyword>
<proteinExistence type="predicted"/>
<sequence length="120" mass="14196">MIKKIVLSIIIILSYCCSSSRNEKENFVKADISLNNLSEKEILRELGSPTNISKIIVTKNYRGFEYQDFSMITNDMDEDDTVEVMELRWTNEVNRVIWLKKNDKVWTSFDNLTWRGDFLF</sequence>
<protein>
    <recommendedName>
        <fullName evidence="3">Lipoprotein</fullName>
    </recommendedName>
</protein>
<geneLocation type="plasmid" evidence="1 2">
    <name>pPP9</name>
</geneLocation>
<dbReference type="Proteomes" id="UP001354989">
    <property type="component" value="Plasmid pPP9"/>
</dbReference>
<keyword evidence="1" id="KW-0614">Plasmid</keyword>
<evidence type="ECO:0000313" key="1">
    <source>
        <dbReference type="EMBL" id="BDD02419.1"/>
    </source>
</evidence>